<reference evidence="3" key="1">
    <citation type="submission" date="2022-10" db="EMBL/GenBank/DDBJ databases">
        <title>Tapping the CABI collections for fungal endophytes: first genome assemblies for Collariella, Neodidymelliopsis, Ascochyta clinopodiicola, Didymella pomorum, Didymosphaeria variabile, Neocosmospora piperis and Neocucurbitaria cava.</title>
        <authorList>
            <person name="Hill R."/>
        </authorList>
    </citation>
    <scope>NUCLEOTIDE SEQUENCE</scope>
    <source>
        <strain evidence="3">IMI 366586</strain>
    </source>
</reference>
<evidence type="ECO:0000313" key="3">
    <source>
        <dbReference type="EMBL" id="KAJ4326714.1"/>
    </source>
</evidence>
<evidence type="ECO:0000313" key="4">
    <source>
        <dbReference type="Proteomes" id="UP001140502"/>
    </source>
</evidence>
<feature type="coiled-coil region" evidence="1">
    <location>
        <begin position="123"/>
        <end position="183"/>
    </location>
</feature>
<dbReference type="EMBL" id="JAPEUR010000037">
    <property type="protein sequence ID" value="KAJ4326714.1"/>
    <property type="molecule type" value="Genomic_DNA"/>
</dbReference>
<gene>
    <name evidence="3" type="ORF">N0V84_002829</name>
</gene>
<evidence type="ECO:0000256" key="1">
    <source>
        <dbReference type="SAM" id="Coils"/>
    </source>
</evidence>
<dbReference type="PANTHER" id="PTHR35186:SF4">
    <property type="entry name" value="PRION-INHIBITION AND PROPAGATION HELO DOMAIN-CONTAINING PROTEIN"/>
    <property type="match status" value="1"/>
</dbReference>
<organism evidence="3 4">
    <name type="scientific">Fusarium piperis</name>
    <dbReference type="NCBI Taxonomy" id="1435070"/>
    <lineage>
        <taxon>Eukaryota</taxon>
        <taxon>Fungi</taxon>
        <taxon>Dikarya</taxon>
        <taxon>Ascomycota</taxon>
        <taxon>Pezizomycotina</taxon>
        <taxon>Sordariomycetes</taxon>
        <taxon>Hypocreomycetidae</taxon>
        <taxon>Hypocreales</taxon>
        <taxon>Nectriaceae</taxon>
        <taxon>Fusarium</taxon>
        <taxon>Fusarium solani species complex</taxon>
    </lineage>
</organism>
<protein>
    <submittedName>
        <fullName evidence="3">Uncharacterized protein</fullName>
    </submittedName>
</protein>
<keyword evidence="1" id="KW-0175">Coiled coil</keyword>
<name>A0A9W9BRA4_9HYPO</name>
<dbReference type="OrthoDB" id="5331891at2759"/>
<proteinExistence type="predicted"/>
<dbReference type="PANTHER" id="PTHR35186">
    <property type="entry name" value="ANK_REP_REGION DOMAIN-CONTAINING PROTEIN"/>
    <property type="match status" value="1"/>
</dbReference>
<comment type="caution">
    <text evidence="3">The sequence shown here is derived from an EMBL/GenBank/DDBJ whole genome shotgun (WGS) entry which is preliminary data.</text>
</comment>
<dbReference type="Proteomes" id="UP001140502">
    <property type="component" value="Unassembled WGS sequence"/>
</dbReference>
<keyword evidence="4" id="KW-1185">Reference proteome</keyword>
<feature type="region of interest" description="Disordered" evidence="2">
    <location>
        <begin position="298"/>
        <end position="317"/>
    </location>
</feature>
<dbReference type="AlphaFoldDB" id="A0A9W9BRA4"/>
<accession>A0A9W9BRA4</accession>
<evidence type="ECO:0000256" key="2">
    <source>
        <dbReference type="SAM" id="MobiDB-lite"/>
    </source>
</evidence>
<sequence>MEPVSLALGILPVIGGSISAYKATVSKLKIFCHYSREVKRLRQRFDLQRVLFLNEAELLLSDVLKDHALAKSMVDGEGQSRWGDSNLEASIQQHMGRSLDSFKDVMEEIDTTMTEFQVGLDCFKQLEAEKQEDESVKDAVKRLRKRVKITFSKDKFDDLTSKLKRSNKDLERIRKQAQEINAKDKVNCVVKSCCKVQKHPPRHFPSFSSIRRASRALHEALLAAWSNTSEKHLRHSLRLFLDAEGAEEVRMNLAILCYGHQMTHGVTTTEANLIRLHVQSRTLDSLSWACPTGLPTPDASTVSIDSKPSEECSRRKRQRVRFALSPSDNSVDLSNDVPDHSSLLPKCPAPDCRDAPDPDPDVLELSGDICMEIKRRANQQLISQTQSCMPPCLGHIECSMEDNFRHSFYASLGDESDHKACQATLKPEEVMRMDDILAKPVDKRLTIVHQLHLALQIASAVLKFSSTPWLREYWSVRDLYFFHGSQVEELSTSIQTMHFKVDVVNSQSIDYGAFMDVDMPLSNTSMSAIMDQATRKYGIRNMTLYSLGVTLLAIGQWAPVDLNNVEEVRRLAAEPCRLGPRYQELTQKVLDCDFGYGKDLTKPRLQEAVYENVLLELETMIERLDLSK</sequence>